<accession>I7KKD1</accession>
<evidence type="ECO:0000313" key="3">
    <source>
        <dbReference type="Proteomes" id="UP000009311"/>
    </source>
</evidence>
<dbReference type="PATRIC" id="fig|1423790.3.peg.1338"/>
<proteinExistence type="predicted"/>
<keyword evidence="1" id="KW-0472">Membrane</keyword>
<dbReference type="AlphaFoldDB" id="I7KKD1"/>
<gene>
    <name evidence="2" type="ORF">BN53_09130</name>
</gene>
<evidence type="ECO:0000256" key="1">
    <source>
        <dbReference type="SAM" id="Phobius"/>
    </source>
</evidence>
<evidence type="ECO:0000313" key="2">
    <source>
        <dbReference type="EMBL" id="CCI84364.1"/>
    </source>
</evidence>
<dbReference type="EMBL" id="CAKD01000001">
    <property type="protein sequence ID" value="CCI84364.1"/>
    <property type="molecule type" value="Genomic_DNA"/>
</dbReference>
<reference evidence="2 3" key="1">
    <citation type="submission" date="2012-06" db="EMBL/GenBank/DDBJ databases">
        <title>Draft Genome Sequence of Lactobacillus pasteurii CRBIP 24.76T.</title>
        <authorList>
            <person name="Cousin S."/>
            <person name="Bouchier C."/>
            <person name="Loux V."/>
            <person name="Ma L."/>
            <person name="Creno S."/>
            <person name="Bizet C."/>
            <person name="Clermont D."/>
        </authorList>
    </citation>
    <scope>NUCLEOTIDE SEQUENCE [LARGE SCALE GENOMIC DNA]</scope>
    <source>
        <strain evidence="3">CRBIP 24.76T</strain>
    </source>
</reference>
<dbReference type="SUPFAM" id="SSF103473">
    <property type="entry name" value="MFS general substrate transporter"/>
    <property type="match status" value="1"/>
</dbReference>
<dbReference type="InterPro" id="IPR036259">
    <property type="entry name" value="MFS_trans_sf"/>
</dbReference>
<keyword evidence="1" id="KW-1133">Transmembrane helix</keyword>
<dbReference type="Proteomes" id="UP000009311">
    <property type="component" value="Unassembled WGS sequence"/>
</dbReference>
<keyword evidence="3" id="KW-1185">Reference proteome</keyword>
<name>I7KKD1_9LACO</name>
<protein>
    <submittedName>
        <fullName evidence="2">Uncharacterized protein</fullName>
    </submittedName>
</protein>
<comment type="caution">
    <text evidence="2">The sequence shown here is derived from an EMBL/GenBank/DDBJ whole genome shotgun (WGS) entry which is preliminary data.</text>
</comment>
<organism evidence="2 3">
    <name type="scientific">Lactobacillus pasteurii DSM 23907 = CRBIP 24.76</name>
    <dbReference type="NCBI Taxonomy" id="1423790"/>
    <lineage>
        <taxon>Bacteria</taxon>
        <taxon>Bacillati</taxon>
        <taxon>Bacillota</taxon>
        <taxon>Bacilli</taxon>
        <taxon>Lactobacillales</taxon>
        <taxon>Lactobacillaceae</taxon>
        <taxon>Lactobacillus</taxon>
    </lineage>
</organism>
<dbReference type="RefSeq" id="WP_009558913.1">
    <property type="nucleotide sequence ID" value="NZ_AYZN01000004.1"/>
</dbReference>
<sequence length="74" mass="8356">MTFVQTNTDLNYIGRVFGIIFSVAILFMPFGTFFFQRIFNLKNPFNYSIIGLVLITVSLVTLLLNIALSATTKD</sequence>
<keyword evidence="1" id="KW-0812">Transmembrane</keyword>
<feature type="transmembrane region" description="Helical" evidence="1">
    <location>
        <begin position="47"/>
        <end position="68"/>
    </location>
</feature>
<feature type="transmembrane region" description="Helical" evidence="1">
    <location>
        <begin position="12"/>
        <end position="35"/>
    </location>
</feature>